<evidence type="ECO:0000259" key="2">
    <source>
        <dbReference type="Pfam" id="PF00014"/>
    </source>
</evidence>
<organism evidence="3">
    <name type="scientific">Diabrotica virgifera virgifera</name>
    <name type="common">western corn rootworm</name>
    <dbReference type="NCBI Taxonomy" id="50390"/>
    <lineage>
        <taxon>Eukaryota</taxon>
        <taxon>Metazoa</taxon>
        <taxon>Ecdysozoa</taxon>
        <taxon>Arthropoda</taxon>
        <taxon>Hexapoda</taxon>
        <taxon>Insecta</taxon>
        <taxon>Pterygota</taxon>
        <taxon>Neoptera</taxon>
        <taxon>Endopterygota</taxon>
        <taxon>Coleoptera</taxon>
        <taxon>Polyphaga</taxon>
        <taxon>Cucujiformia</taxon>
        <taxon>Chrysomeloidea</taxon>
        <taxon>Chrysomelidae</taxon>
        <taxon>Galerucinae</taxon>
        <taxon>Diabroticina</taxon>
        <taxon>Diabroticites</taxon>
        <taxon>Diabrotica</taxon>
    </lineage>
</organism>
<proteinExistence type="predicted"/>
<protein>
    <submittedName>
        <fullName evidence="3">Uncharacterized protein LOC114340043</fullName>
    </submittedName>
</protein>
<sequence length="111" mass="12554">MKFIFLLFSLAVVSARVPLVPQDHRVNHGVQHGVNPSWPDFPPEACFLPVDQEPCIPDIMGIIPVWRWDVLTNRCVKDWYRVACTRTRNNFATATECGYIAGLVCGRVGQK</sequence>
<accession>A0A6P7GB59</accession>
<dbReference type="AlphaFoldDB" id="A0A6P7GB59"/>
<keyword evidence="1" id="KW-0732">Signal</keyword>
<feature type="chain" id="PRO_5027640648" evidence="1">
    <location>
        <begin position="16"/>
        <end position="111"/>
    </location>
</feature>
<feature type="signal peptide" evidence="1">
    <location>
        <begin position="1"/>
        <end position="15"/>
    </location>
</feature>
<dbReference type="Gene3D" id="4.10.410.10">
    <property type="entry name" value="Pancreatic trypsin inhibitor Kunitz domain"/>
    <property type="match status" value="1"/>
</dbReference>
<evidence type="ECO:0000256" key="1">
    <source>
        <dbReference type="SAM" id="SignalP"/>
    </source>
</evidence>
<dbReference type="InterPro" id="IPR036880">
    <property type="entry name" value="Kunitz_BPTI_sf"/>
</dbReference>
<dbReference type="SUPFAM" id="SSF57362">
    <property type="entry name" value="BPTI-like"/>
    <property type="match status" value="1"/>
</dbReference>
<evidence type="ECO:0000313" key="3">
    <source>
        <dbReference type="RefSeq" id="XP_028146556.1"/>
    </source>
</evidence>
<dbReference type="InParanoid" id="A0A6P7GB59"/>
<dbReference type="Pfam" id="PF00014">
    <property type="entry name" value="Kunitz_BPTI"/>
    <property type="match status" value="1"/>
</dbReference>
<name>A0A6P7GB59_DIAVI</name>
<dbReference type="RefSeq" id="XP_028146556.1">
    <property type="nucleotide sequence ID" value="XM_028290755.1"/>
</dbReference>
<gene>
    <name evidence="3" type="primary">LOC114340043</name>
</gene>
<feature type="domain" description="BPTI/Kunitz inhibitor" evidence="2">
    <location>
        <begin position="46"/>
        <end position="97"/>
    </location>
</feature>
<dbReference type="InterPro" id="IPR002223">
    <property type="entry name" value="Kunitz_BPTI"/>
</dbReference>
<dbReference type="GO" id="GO:0004867">
    <property type="term" value="F:serine-type endopeptidase inhibitor activity"/>
    <property type="evidence" value="ECO:0007669"/>
    <property type="project" value="InterPro"/>
</dbReference>
<reference evidence="3" key="1">
    <citation type="submission" date="2025-08" db="UniProtKB">
        <authorList>
            <consortium name="RefSeq"/>
        </authorList>
    </citation>
    <scope>IDENTIFICATION</scope>
    <source>
        <tissue evidence="3">Whole insect</tissue>
    </source>
</reference>